<dbReference type="InterPro" id="IPR036899">
    <property type="entry name" value="Ribosomal_uL13_sf"/>
</dbReference>
<organism evidence="5 6">
    <name type="scientific">Candidatus Yonathbacteria bacterium RIFCSPHIGHO2_01_FULL_51_10</name>
    <dbReference type="NCBI Taxonomy" id="1802723"/>
    <lineage>
        <taxon>Bacteria</taxon>
        <taxon>Candidatus Yonathiibacteriota</taxon>
    </lineage>
</organism>
<dbReference type="GO" id="GO:0003729">
    <property type="term" value="F:mRNA binding"/>
    <property type="evidence" value="ECO:0007669"/>
    <property type="project" value="TreeGrafter"/>
</dbReference>
<accession>A0A1G2S5C0</accession>
<dbReference type="STRING" id="1802723.A2675_02525"/>
<evidence type="ECO:0000256" key="4">
    <source>
        <dbReference type="ARBA" id="ARBA00035499"/>
    </source>
</evidence>
<dbReference type="Proteomes" id="UP000176997">
    <property type="component" value="Unassembled WGS sequence"/>
</dbReference>
<protein>
    <recommendedName>
        <fullName evidence="4">50S ribosomal protein L13</fullName>
    </recommendedName>
</protein>
<sequence>MSNTIHTIDAAGKSIGRVATEAASVLMGKNTTRFARHIAPEVKVTIANAGKLHIEENKRDQKIYKTFSGYPGGLKEHSMSHVVAKGGNALLLQHAVKGMLPKNKLQDTMLKNLIITD</sequence>
<evidence type="ECO:0000256" key="1">
    <source>
        <dbReference type="ARBA" id="ARBA00006227"/>
    </source>
</evidence>
<keyword evidence="2 5" id="KW-0689">Ribosomal protein</keyword>
<name>A0A1G2S5C0_9BACT</name>
<dbReference type="GO" id="GO:0006412">
    <property type="term" value="P:translation"/>
    <property type="evidence" value="ECO:0007669"/>
    <property type="project" value="InterPro"/>
</dbReference>
<evidence type="ECO:0000313" key="6">
    <source>
        <dbReference type="Proteomes" id="UP000176997"/>
    </source>
</evidence>
<comment type="caution">
    <text evidence="5">The sequence shown here is derived from an EMBL/GenBank/DDBJ whole genome shotgun (WGS) entry which is preliminary data.</text>
</comment>
<dbReference type="NCBIfam" id="TIGR01066">
    <property type="entry name" value="rplM_bact"/>
    <property type="match status" value="1"/>
</dbReference>
<keyword evidence="3" id="KW-0687">Ribonucleoprotein</keyword>
<dbReference type="AlphaFoldDB" id="A0A1G2S5C0"/>
<dbReference type="GO" id="GO:0017148">
    <property type="term" value="P:negative regulation of translation"/>
    <property type="evidence" value="ECO:0007669"/>
    <property type="project" value="TreeGrafter"/>
</dbReference>
<comment type="similarity">
    <text evidence="1">Belongs to the universal ribosomal protein uL13 family.</text>
</comment>
<dbReference type="GO" id="GO:0003735">
    <property type="term" value="F:structural constituent of ribosome"/>
    <property type="evidence" value="ECO:0007669"/>
    <property type="project" value="InterPro"/>
</dbReference>
<evidence type="ECO:0000256" key="3">
    <source>
        <dbReference type="ARBA" id="ARBA00023274"/>
    </source>
</evidence>
<reference evidence="5 6" key="1">
    <citation type="journal article" date="2016" name="Nat. Commun.">
        <title>Thousands of microbial genomes shed light on interconnected biogeochemical processes in an aquifer system.</title>
        <authorList>
            <person name="Anantharaman K."/>
            <person name="Brown C.T."/>
            <person name="Hug L.A."/>
            <person name="Sharon I."/>
            <person name="Castelle C.J."/>
            <person name="Probst A.J."/>
            <person name="Thomas B.C."/>
            <person name="Singh A."/>
            <person name="Wilkins M.J."/>
            <person name="Karaoz U."/>
            <person name="Brodie E.L."/>
            <person name="Williams K.H."/>
            <person name="Hubbard S.S."/>
            <person name="Banfield J.F."/>
        </authorList>
    </citation>
    <scope>NUCLEOTIDE SEQUENCE [LARGE SCALE GENOMIC DNA]</scope>
</reference>
<dbReference type="PANTHER" id="PTHR11545:SF2">
    <property type="entry name" value="LARGE RIBOSOMAL SUBUNIT PROTEIN UL13M"/>
    <property type="match status" value="1"/>
</dbReference>
<dbReference type="InterPro" id="IPR005823">
    <property type="entry name" value="Ribosomal_uL13_bac-type"/>
</dbReference>
<proteinExistence type="inferred from homology"/>
<dbReference type="PANTHER" id="PTHR11545">
    <property type="entry name" value="RIBOSOMAL PROTEIN L13"/>
    <property type="match status" value="1"/>
</dbReference>
<evidence type="ECO:0000256" key="2">
    <source>
        <dbReference type="ARBA" id="ARBA00022980"/>
    </source>
</evidence>
<dbReference type="Gene3D" id="3.90.1180.10">
    <property type="entry name" value="Ribosomal protein L13"/>
    <property type="match status" value="1"/>
</dbReference>
<dbReference type="SUPFAM" id="SSF52161">
    <property type="entry name" value="Ribosomal protein L13"/>
    <property type="match status" value="1"/>
</dbReference>
<dbReference type="GO" id="GO:0022625">
    <property type="term" value="C:cytosolic large ribosomal subunit"/>
    <property type="evidence" value="ECO:0007669"/>
    <property type="project" value="TreeGrafter"/>
</dbReference>
<gene>
    <name evidence="5" type="ORF">A2675_02525</name>
</gene>
<dbReference type="InterPro" id="IPR005822">
    <property type="entry name" value="Ribosomal_uL13"/>
</dbReference>
<dbReference type="EMBL" id="MHUS01000030">
    <property type="protein sequence ID" value="OHA80276.1"/>
    <property type="molecule type" value="Genomic_DNA"/>
</dbReference>
<evidence type="ECO:0000313" key="5">
    <source>
        <dbReference type="EMBL" id="OHA80276.1"/>
    </source>
</evidence>
<dbReference type="CDD" id="cd00392">
    <property type="entry name" value="Ribosomal_L13"/>
    <property type="match status" value="1"/>
</dbReference>
<dbReference type="Pfam" id="PF00572">
    <property type="entry name" value="Ribosomal_L13"/>
    <property type="match status" value="1"/>
</dbReference>
<dbReference type="PIRSF" id="PIRSF002181">
    <property type="entry name" value="Ribosomal_L13"/>
    <property type="match status" value="1"/>
</dbReference>